<dbReference type="PANTHER" id="PTHR42743">
    <property type="entry name" value="AMINO-ACID AMINOTRANSFERASE"/>
    <property type="match status" value="1"/>
</dbReference>
<evidence type="ECO:0000256" key="12">
    <source>
        <dbReference type="ARBA" id="ARBA00048212"/>
    </source>
</evidence>
<dbReference type="Gene3D" id="3.30.470.10">
    <property type="match status" value="1"/>
</dbReference>
<dbReference type="GO" id="GO:0052654">
    <property type="term" value="F:L-leucine-2-oxoglutarate transaminase activity"/>
    <property type="evidence" value="ECO:0007669"/>
    <property type="project" value="RHEA"/>
</dbReference>
<evidence type="ECO:0000256" key="15">
    <source>
        <dbReference type="RuleBase" id="RU004106"/>
    </source>
</evidence>
<dbReference type="GO" id="GO:0005829">
    <property type="term" value="C:cytosol"/>
    <property type="evidence" value="ECO:0007669"/>
    <property type="project" value="TreeGrafter"/>
</dbReference>
<evidence type="ECO:0000313" key="17">
    <source>
        <dbReference type="EMBL" id="PSN92212.1"/>
    </source>
</evidence>
<evidence type="ECO:0000256" key="16">
    <source>
        <dbReference type="RuleBase" id="RU364094"/>
    </source>
</evidence>
<dbReference type="SUPFAM" id="SSF56752">
    <property type="entry name" value="D-aminoacid aminotransferase-like PLP-dependent enzymes"/>
    <property type="match status" value="1"/>
</dbReference>
<evidence type="ECO:0000256" key="6">
    <source>
        <dbReference type="ARBA" id="ARBA00009320"/>
    </source>
</evidence>
<dbReference type="InterPro" id="IPR050571">
    <property type="entry name" value="Class-IV_PLP-Dep_Aminotrnsfr"/>
</dbReference>
<evidence type="ECO:0000256" key="3">
    <source>
        <dbReference type="ARBA" id="ARBA00004824"/>
    </source>
</evidence>
<keyword evidence="8 16" id="KW-0028">Amino-acid biosynthesis</keyword>
<dbReference type="NCBIfam" id="NF005146">
    <property type="entry name" value="PRK06606.1"/>
    <property type="match status" value="1"/>
</dbReference>
<evidence type="ECO:0000256" key="11">
    <source>
        <dbReference type="ARBA" id="ARBA00023304"/>
    </source>
</evidence>
<organism evidence="17 18">
    <name type="scientific">Candidatus Marsarchaeota G2 archaeon OSP_D</name>
    <dbReference type="NCBI Taxonomy" id="1978157"/>
    <lineage>
        <taxon>Archaea</taxon>
        <taxon>Candidatus Marsarchaeota</taxon>
        <taxon>Candidatus Marsarchaeota group 2</taxon>
    </lineage>
</organism>
<dbReference type="EMBL" id="NEXE01000008">
    <property type="protein sequence ID" value="PSN92212.1"/>
    <property type="molecule type" value="Genomic_DNA"/>
</dbReference>
<reference evidence="17 18" key="1">
    <citation type="submission" date="2017-04" db="EMBL/GenBank/DDBJ databases">
        <title>Novel microbial lineages endemic to geothermal iron-oxide mats fill important gaps in the evolutionary history of Archaea.</title>
        <authorList>
            <person name="Jay Z.J."/>
            <person name="Beam J.P."/>
            <person name="Dlakic M."/>
            <person name="Rusch D.B."/>
            <person name="Kozubal M.A."/>
            <person name="Inskeep W.P."/>
        </authorList>
    </citation>
    <scope>NUCLEOTIDE SEQUENCE [LARGE SCALE GENOMIC DNA]</scope>
    <source>
        <strain evidence="17">OSP_D</strain>
    </source>
</reference>
<name>A0A2R6B0N4_9ARCH</name>
<dbReference type="InterPro" id="IPR043132">
    <property type="entry name" value="BCAT-like_C"/>
</dbReference>
<dbReference type="InterPro" id="IPR005785">
    <property type="entry name" value="B_amino_transI"/>
</dbReference>
<evidence type="ECO:0000256" key="14">
    <source>
        <dbReference type="ARBA" id="ARBA00049229"/>
    </source>
</evidence>
<evidence type="ECO:0000256" key="1">
    <source>
        <dbReference type="ARBA" id="ARBA00001933"/>
    </source>
</evidence>
<sequence>MSLKGSKIWLDGRLVDWEDAKVHVLTHALHYASAVFEGIRVYTTPKGPAAFRLKDHLKRLFESSKIYMMDIPYNMEELIDAVRLTVNANGYRECYVRPIVFRGYGTMGVNPLNSPVQVAVAAWEWGSYLGSNAPMKGVRCMVSSWRRINAQSLPPQAKSTANYANGGLAKAEAVKNGFDEAIMLNTEGYVTEGSGENIFRVKNGVLSTPPASAGVLRGITRDTVLKLAQEMDITTERVNITREELYTADELFFSGTATEVVPIREVDGRQIGDGSNYPITAKIRKRYLEVVHGEVDGHEDWLLYLR</sequence>
<keyword evidence="10 16" id="KW-0663">Pyridoxal phosphate</keyword>
<dbReference type="FunFam" id="3.20.10.10:FF:000002">
    <property type="entry name" value="D-alanine aminotransferase"/>
    <property type="match status" value="1"/>
</dbReference>
<comment type="function">
    <text evidence="2 16">Acts on leucine, isoleucine and valine.</text>
</comment>
<dbReference type="InterPro" id="IPR018300">
    <property type="entry name" value="Aminotrans_IV_CS"/>
</dbReference>
<gene>
    <name evidence="16" type="primary">ilvE</name>
    <name evidence="17" type="ORF">B9Q03_01795</name>
</gene>
<evidence type="ECO:0000313" key="18">
    <source>
        <dbReference type="Proteomes" id="UP000240322"/>
    </source>
</evidence>
<dbReference type="GO" id="GO:0009099">
    <property type="term" value="P:L-valine biosynthetic process"/>
    <property type="evidence" value="ECO:0007669"/>
    <property type="project" value="UniProtKB-UniPathway"/>
</dbReference>
<comment type="cofactor">
    <cofactor evidence="1 16">
        <name>pyridoxal 5'-phosphate</name>
        <dbReference type="ChEBI" id="CHEBI:597326"/>
    </cofactor>
</comment>
<comment type="pathway">
    <text evidence="3 16">Amino-acid biosynthesis; L-isoleucine biosynthesis; L-isoleucine from 2-oxobutanoate: step 4/4.</text>
</comment>
<dbReference type="AlphaFoldDB" id="A0A2R6B0N4"/>
<comment type="catalytic activity">
    <reaction evidence="13 16">
        <text>L-isoleucine + 2-oxoglutarate = (S)-3-methyl-2-oxopentanoate + L-glutamate</text>
        <dbReference type="Rhea" id="RHEA:24801"/>
        <dbReference type="ChEBI" id="CHEBI:16810"/>
        <dbReference type="ChEBI" id="CHEBI:29985"/>
        <dbReference type="ChEBI" id="CHEBI:35146"/>
        <dbReference type="ChEBI" id="CHEBI:58045"/>
        <dbReference type="EC" id="2.6.1.42"/>
    </reaction>
</comment>
<dbReference type="UniPathway" id="UPA00048">
    <property type="reaction ID" value="UER00073"/>
</dbReference>
<dbReference type="Pfam" id="PF01063">
    <property type="entry name" value="Aminotran_4"/>
    <property type="match status" value="1"/>
</dbReference>
<protein>
    <recommendedName>
        <fullName evidence="16">Branched-chain-amino-acid aminotransferase</fullName>
        <shortName evidence="16">BCAT</shortName>
        <ecNumber evidence="16">2.6.1.42</ecNumber>
    </recommendedName>
</protein>
<evidence type="ECO:0000256" key="9">
    <source>
        <dbReference type="ARBA" id="ARBA00022679"/>
    </source>
</evidence>
<keyword evidence="11 16" id="KW-0100">Branched-chain amino acid biosynthesis</keyword>
<dbReference type="UniPathway" id="UPA00049">
    <property type="reaction ID" value="UER00062"/>
</dbReference>
<evidence type="ECO:0000256" key="13">
    <source>
        <dbReference type="ARBA" id="ARBA00048798"/>
    </source>
</evidence>
<evidence type="ECO:0000256" key="7">
    <source>
        <dbReference type="ARBA" id="ARBA00022576"/>
    </source>
</evidence>
<dbReference type="InterPro" id="IPR036038">
    <property type="entry name" value="Aminotransferase-like"/>
</dbReference>
<dbReference type="EC" id="2.6.1.42" evidence="16"/>
<dbReference type="InterPro" id="IPR043131">
    <property type="entry name" value="BCAT-like_N"/>
</dbReference>
<dbReference type="CDD" id="cd00449">
    <property type="entry name" value="PLPDE_IV"/>
    <property type="match status" value="1"/>
</dbReference>
<evidence type="ECO:0000256" key="2">
    <source>
        <dbReference type="ARBA" id="ARBA00003109"/>
    </source>
</evidence>
<keyword evidence="9 16" id="KW-0808">Transferase</keyword>
<dbReference type="GO" id="GO:0052655">
    <property type="term" value="F:L-valine-2-oxoglutarate transaminase activity"/>
    <property type="evidence" value="ECO:0007669"/>
    <property type="project" value="RHEA"/>
</dbReference>
<evidence type="ECO:0000256" key="4">
    <source>
        <dbReference type="ARBA" id="ARBA00004931"/>
    </source>
</evidence>
<evidence type="ECO:0000256" key="5">
    <source>
        <dbReference type="ARBA" id="ARBA00005072"/>
    </source>
</evidence>
<proteinExistence type="inferred from homology"/>
<dbReference type="NCBIfam" id="TIGR01122">
    <property type="entry name" value="ilvE_I"/>
    <property type="match status" value="1"/>
</dbReference>
<comment type="pathway">
    <text evidence="4 16">Amino-acid biosynthesis; L-valine biosynthesis; L-valine from pyruvate: step 4/4.</text>
</comment>
<dbReference type="PANTHER" id="PTHR42743:SF11">
    <property type="entry name" value="AMINODEOXYCHORISMATE LYASE"/>
    <property type="match status" value="1"/>
</dbReference>
<dbReference type="UniPathway" id="UPA00047">
    <property type="reaction ID" value="UER00058"/>
</dbReference>
<accession>A0A2R6B0N4</accession>
<evidence type="ECO:0000256" key="8">
    <source>
        <dbReference type="ARBA" id="ARBA00022605"/>
    </source>
</evidence>
<dbReference type="GO" id="GO:0009097">
    <property type="term" value="P:isoleucine biosynthetic process"/>
    <property type="evidence" value="ECO:0007669"/>
    <property type="project" value="UniProtKB-UniPathway"/>
</dbReference>
<dbReference type="GO" id="GO:0009098">
    <property type="term" value="P:L-leucine biosynthetic process"/>
    <property type="evidence" value="ECO:0007669"/>
    <property type="project" value="UniProtKB-UniPathway"/>
</dbReference>
<dbReference type="GO" id="GO:0052656">
    <property type="term" value="F:L-isoleucine-2-oxoglutarate transaminase activity"/>
    <property type="evidence" value="ECO:0007669"/>
    <property type="project" value="RHEA"/>
</dbReference>
<dbReference type="Proteomes" id="UP000240322">
    <property type="component" value="Unassembled WGS sequence"/>
</dbReference>
<dbReference type="PROSITE" id="PS00770">
    <property type="entry name" value="AA_TRANSFER_CLASS_4"/>
    <property type="match status" value="1"/>
</dbReference>
<evidence type="ECO:0000256" key="10">
    <source>
        <dbReference type="ARBA" id="ARBA00022898"/>
    </source>
</evidence>
<comment type="pathway">
    <text evidence="5 16">Amino-acid biosynthesis; L-leucine biosynthesis; L-leucine from 3-methyl-2-oxobutanoate: step 4/4.</text>
</comment>
<dbReference type="InterPro" id="IPR001544">
    <property type="entry name" value="Aminotrans_IV"/>
</dbReference>
<comment type="catalytic activity">
    <reaction evidence="12 16">
        <text>L-valine + 2-oxoglutarate = 3-methyl-2-oxobutanoate + L-glutamate</text>
        <dbReference type="Rhea" id="RHEA:24813"/>
        <dbReference type="ChEBI" id="CHEBI:11851"/>
        <dbReference type="ChEBI" id="CHEBI:16810"/>
        <dbReference type="ChEBI" id="CHEBI:29985"/>
        <dbReference type="ChEBI" id="CHEBI:57762"/>
        <dbReference type="EC" id="2.6.1.42"/>
    </reaction>
</comment>
<keyword evidence="7 16" id="KW-0032">Aminotransferase</keyword>
<comment type="caution">
    <text evidence="17">The sequence shown here is derived from an EMBL/GenBank/DDBJ whole genome shotgun (WGS) entry which is preliminary data.</text>
</comment>
<dbReference type="Gene3D" id="3.20.10.10">
    <property type="entry name" value="D-amino Acid Aminotransferase, subunit A, domain 2"/>
    <property type="match status" value="1"/>
</dbReference>
<comment type="similarity">
    <text evidence="6 15">Belongs to the class-IV pyridoxal-phosphate-dependent aminotransferase family.</text>
</comment>
<comment type="catalytic activity">
    <reaction evidence="14 16">
        <text>L-leucine + 2-oxoglutarate = 4-methyl-2-oxopentanoate + L-glutamate</text>
        <dbReference type="Rhea" id="RHEA:18321"/>
        <dbReference type="ChEBI" id="CHEBI:16810"/>
        <dbReference type="ChEBI" id="CHEBI:17865"/>
        <dbReference type="ChEBI" id="CHEBI:29985"/>
        <dbReference type="ChEBI" id="CHEBI:57427"/>
        <dbReference type="EC" id="2.6.1.42"/>
    </reaction>
</comment>